<accession>A0A2G8RZ59</accession>
<keyword evidence="2" id="KW-0812">Transmembrane</keyword>
<dbReference type="AlphaFoldDB" id="A0A2G8RZ59"/>
<feature type="transmembrane region" description="Helical" evidence="2">
    <location>
        <begin position="94"/>
        <end position="118"/>
    </location>
</feature>
<keyword evidence="4" id="KW-1185">Reference proteome</keyword>
<organism evidence="3 4">
    <name type="scientific">Ganoderma sinense ZZ0214-1</name>
    <dbReference type="NCBI Taxonomy" id="1077348"/>
    <lineage>
        <taxon>Eukaryota</taxon>
        <taxon>Fungi</taxon>
        <taxon>Dikarya</taxon>
        <taxon>Basidiomycota</taxon>
        <taxon>Agaricomycotina</taxon>
        <taxon>Agaricomycetes</taxon>
        <taxon>Polyporales</taxon>
        <taxon>Polyporaceae</taxon>
        <taxon>Ganoderma</taxon>
    </lineage>
</organism>
<feature type="transmembrane region" description="Helical" evidence="2">
    <location>
        <begin position="147"/>
        <end position="168"/>
    </location>
</feature>
<name>A0A2G8RZ59_9APHY</name>
<keyword evidence="2" id="KW-0472">Membrane</keyword>
<feature type="region of interest" description="Disordered" evidence="1">
    <location>
        <begin position="1"/>
        <end position="21"/>
    </location>
</feature>
<proteinExistence type="predicted"/>
<evidence type="ECO:0000313" key="4">
    <source>
        <dbReference type="Proteomes" id="UP000230002"/>
    </source>
</evidence>
<reference evidence="3 4" key="1">
    <citation type="journal article" date="2015" name="Sci. Rep.">
        <title>Chromosome-level genome map provides insights into diverse defense mechanisms in the medicinal fungus Ganoderma sinense.</title>
        <authorList>
            <person name="Zhu Y."/>
            <person name="Xu J."/>
            <person name="Sun C."/>
            <person name="Zhou S."/>
            <person name="Xu H."/>
            <person name="Nelson D.R."/>
            <person name="Qian J."/>
            <person name="Song J."/>
            <person name="Luo H."/>
            <person name="Xiang L."/>
            <person name="Li Y."/>
            <person name="Xu Z."/>
            <person name="Ji A."/>
            <person name="Wang L."/>
            <person name="Lu S."/>
            <person name="Hayward A."/>
            <person name="Sun W."/>
            <person name="Li X."/>
            <person name="Schwartz D.C."/>
            <person name="Wang Y."/>
            <person name="Chen S."/>
        </authorList>
    </citation>
    <scope>NUCLEOTIDE SEQUENCE [LARGE SCALE GENOMIC DNA]</scope>
    <source>
        <strain evidence="3 4">ZZ0214-1</strain>
    </source>
</reference>
<sequence length="358" mass="37661">MPSYAGAHASSGTEPGLSKPSAASSCLEPSVSAHCHASPPHRSVYLTAISFRRACTVLGALDTAECCADGQPLAGLPSAGPGDDGESPPPGPRVLSLGLAACVLSLATNLLATLLVGYKAWRMRRRLRGFLLAKVQVGGTRSRTWKVLSLLVESGAVYCATWVLIVAFQADTYRSKLISGPPNASPNPGDGFQGVFRLFVNGCLVPLIVSFGTLGPPGAGFSAVTDVHTHALQLCNLGPREIPPRTPPFRSNLNSKAIYPTFIIVLVAFDKSHIEKSLAQHDALAVQAQHLRLAVPLAVAVAVDCTVPSSSSRDRLSRPPQSRGMQVIGDWDSFNSGHDGMEDAGGRISEERKAEAIV</sequence>
<protein>
    <submittedName>
        <fullName evidence="3">Uncharacterized protein</fullName>
    </submittedName>
</protein>
<evidence type="ECO:0000256" key="2">
    <source>
        <dbReference type="SAM" id="Phobius"/>
    </source>
</evidence>
<dbReference type="EMBL" id="AYKW01000036">
    <property type="protein sequence ID" value="PIL26809.1"/>
    <property type="molecule type" value="Genomic_DNA"/>
</dbReference>
<comment type="caution">
    <text evidence="3">The sequence shown here is derived from an EMBL/GenBank/DDBJ whole genome shotgun (WGS) entry which is preliminary data.</text>
</comment>
<feature type="compositionally biased region" description="Basic and acidic residues" evidence="1">
    <location>
        <begin position="339"/>
        <end position="349"/>
    </location>
</feature>
<gene>
    <name evidence="3" type="ORF">GSI_11070</name>
</gene>
<keyword evidence="2" id="KW-1133">Transmembrane helix</keyword>
<dbReference type="OrthoDB" id="3214103at2759"/>
<evidence type="ECO:0000313" key="3">
    <source>
        <dbReference type="EMBL" id="PIL26809.1"/>
    </source>
</evidence>
<evidence type="ECO:0000256" key="1">
    <source>
        <dbReference type="SAM" id="MobiDB-lite"/>
    </source>
</evidence>
<feature type="region of interest" description="Disordered" evidence="1">
    <location>
        <begin position="309"/>
        <end position="349"/>
    </location>
</feature>
<dbReference type="Proteomes" id="UP000230002">
    <property type="component" value="Unassembled WGS sequence"/>
</dbReference>